<sequence>CLDDVFQVGSEGTAVWGWSTGCGGCCRVVFLCPPLGSTRYHTLQKYDNHTYKNDAQKYESRKYVGRSHRYDSHKYDNHDQKYDTHSLQYDNHHGQNYDSRYQKYDTKSFTYDNHRYDKHNHPKYDSHLLQHSTATPPTLQLLTEGYDVYECGDDSKVPVTKV</sequence>
<name>A0AAE1NPI7_9EUCA</name>
<dbReference type="AlphaFoldDB" id="A0AAE1NPI7"/>
<protein>
    <submittedName>
        <fullName evidence="1">Uncharacterized protein</fullName>
    </submittedName>
</protein>
<evidence type="ECO:0000313" key="1">
    <source>
        <dbReference type="EMBL" id="KAK4293910.1"/>
    </source>
</evidence>
<keyword evidence="2" id="KW-1185">Reference proteome</keyword>
<dbReference type="EMBL" id="JAWZYT010004416">
    <property type="protein sequence ID" value="KAK4293910.1"/>
    <property type="molecule type" value="Genomic_DNA"/>
</dbReference>
<reference evidence="1" key="1">
    <citation type="submission" date="2023-11" db="EMBL/GenBank/DDBJ databases">
        <title>Genome assemblies of two species of porcelain crab, Petrolisthes cinctipes and Petrolisthes manimaculis (Anomura: Porcellanidae).</title>
        <authorList>
            <person name="Angst P."/>
        </authorList>
    </citation>
    <scope>NUCLEOTIDE SEQUENCE</scope>
    <source>
        <strain evidence="1">PB745_02</strain>
        <tissue evidence="1">Gill</tissue>
    </source>
</reference>
<feature type="non-terminal residue" evidence="1">
    <location>
        <position position="162"/>
    </location>
</feature>
<evidence type="ECO:0000313" key="2">
    <source>
        <dbReference type="Proteomes" id="UP001292094"/>
    </source>
</evidence>
<organism evidence="1 2">
    <name type="scientific">Petrolisthes manimaculis</name>
    <dbReference type="NCBI Taxonomy" id="1843537"/>
    <lineage>
        <taxon>Eukaryota</taxon>
        <taxon>Metazoa</taxon>
        <taxon>Ecdysozoa</taxon>
        <taxon>Arthropoda</taxon>
        <taxon>Crustacea</taxon>
        <taxon>Multicrustacea</taxon>
        <taxon>Malacostraca</taxon>
        <taxon>Eumalacostraca</taxon>
        <taxon>Eucarida</taxon>
        <taxon>Decapoda</taxon>
        <taxon>Pleocyemata</taxon>
        <taxon>Anomura</taxon>
        <taxon>Galatheoidea</taxon>
        <taxon>Porcellanidae</taxon>
        <taxon>Petrolisthes</taxon>
    </lineage>
</organism>
<accession>A0AAE1NPI7</accession>
<dbReference type="Proteomes" id="UP001292094">
    <property type="component" value="Unassembled WGS sequence"/>
</dbReference>
<comment type="caution">
    <text evidence="1">The sequence shown here is derived from an EMBL/GenBank/DDBJ whole genome shotgun (WGS) entry which is preliminary data.</text>
</comment>
<proteinExistence type="predicted"/>
<gene>
    <name evidence="1" type="ORF">Pmani_033428</name>
</gene>